<dbReference type="EMBL" id="CP035282">
    <property type="protein sequence ID" value="QAT63135.1"/>
    <property type="molecule type" value="Genomic_DNA"/>
</dbReference>
<dbReference type="InterPro" id="IPR004716">
    <property type="entry name" value="PTS_IIA_glucitol/sorbitol-sp"/>
</dbReference>
<dbReference type="GO" id="GO:0005737">
    <property type="term" value="C:cytoplasm"/>
    <property type="evidence" value="ECO:0007669"/>
    <property type="project" value="InterPro"/>
</dbReference>
<organism evidence="2 3">
    <name type="scientific">Acidilutibacter cellobiosedens</name>
    <dbReference type="NCBI Taxonomy" id="2507161"/>
    <lineage>
        <taxon>Bacteria</taxon>
        <taxon>Bacillati</taxon>
        <taxon>Bacillota</taxon>
        <taxon>Tissierellia</taxon>
        <taxon>Tissierellales</taxon>
        <taxon>Acidilutibacteraceae</taxon>
        <taxon>Acidilutibacter</taxon>
    </lineage>
</organism>
<evidence type="ECO:0000313" key="3">
    <source>
        <dbReference type="Proteomes" id="UP000287969"/>
    </source>
</evidence>
<gene>
    <name evidence="2" type="ORF">EQM13_16945</name>
</gene>
<dbReference type="PANTHER" id="PTHR40398">
    <property type="entry name" value="PTS SYSTEM GLUCITOL/SORBITOL-SPECIFIC EIIA COMPONENT"/>
    <property type="match status" value="1"/>
</dbReference>
<evidence type="ECO:0000256" key="1">
    <source>
        <dbReference type="PROSITE-ProRule" id="PRU00420"/>
    </source>
</evidence>
<name>A0A410QGT9_9FIRM</name>
<dbReference type="GO" id="GO:0016301">
    <property type="term" value="F:kinase activity"/>
    <property type="evidence" value="ECO:0007669"/>
    <property type="project" value="TreeGrafter"/>
</dbReference>
<dbReference type="Gene3D" id="2.40.33.40">
    <property type="entry name" value="Phosphotransferase system, glucitol/sorbitol-specific IIA component"/>
    <property type="match status" value="1"/>
</dbReference>
<protein>
    <submittedName>
        <fullName evidence="2">PTS sorbitol transporter subunit IIA</fullName>
    </submittedName>
</protein>
<dbReference type="RefSeq" id="WP_128753323.1">
    <property type="nucleotide sequence ID" value="NZ_CP035282.1"/>
</dbReference>
<accession>A0A410QGT9</accession>
<dbReference type="SUPFAM" id="SSF141530">
    <property type="entry name" value="PTSIIA/GutA-like"/>
    <property type="match status" value="1"/>
</dbReference>
<dbReference type="GO" id="GO:0009401">
    <property type="term" value="P:phosphoenolpyruvate-dependent sugar phosphotransferase system"/>
    <property type="evidence" value="ECO:0007669"/>
    <property type="project" value="InterPro"/>
</dbReference>
<sequence>MKIFETTVKGIGLNAELFKHENLLILFGENAPDTLADYCFNIEMNKSEREIKPGMTLKFDEQDYKITAVGEKVKKNLDDLGHITIKFDGSTKAKLPGTLYVEEKEYPVIQIGTKISIIL</sequence>
<dbReference type="AlphaFoldDB" id="A0A410QGT9"/>
<dbReference type="Proteomes" id="UP000287969">
    <property type="component" value="Chromosome"/>
</dbReference>
<dbReference type="Pfam" id="PF03829">
    <property type="entry name" value="PTSIIA_gutA"/>
    <property type="match status" value="1"/>
</dbReference>
<proteinExistence type="predicted"/>
<dbReference type="InterPro" id="IPR036665">
    <property type="entry name" value="PTS_IIA_glucitol/sorbitol_sf"/>
</dbReference>
<keyword evidence="3" id="KW-1185">Reference proteome</keyword>
<comment type="caution">
    <text evidence="1">Lacks conserved residue(s) required for the propagation of feature annotation.</text>
</comment>
<dbReference type="OrthoDB" id="5113885at2"/>
<reference evidence="3" key="1">
    <citation type="submission" date="2019-01" db="EMBL/GenBank/DDBJ databases">
        <title>Draft genomes of a novel of Sporanaerobacter strains.</title>
        <authorList>
            <person name="Ma S."/>
        </authorList>
    </citation>
    <scope>NUCLEOTIDE SEQUENCE [LARGE SCALE GENOMIC DNA]</scope>
    <source>
        <strain evidence="3">NJN-17</strain>
    </source>
</reference>
<evidence type="ECO:0000313" key="2">
    <source>
        <dbReference type="EMBL" id="QAT63135.1"/>
    </source>
</evidence>
<dbReference type="GO" id="GO:0008982">
    <property type="term" value="F:protein-N(PI)-phosphohistidine-sugar phosphotransferase activity"/>
    <property type="evidence" value="ECO:0007669"/>
    <property type="project" value="InterPro"/>
</dbReference>
<dbReference type="KEGG" id="spoa:EQM13_16945"/>
<dbReference type="PROSITE" id="PS51097">
    <property type="entry name" value="PTS_EIIA_TYPE_5"/>
    <property type="match status" value="1"/>
</dbReference>
<dbReference type="PANTHER" id="PTHR40398:SF1">
    <property type="entry name" value="PTS SYSTEM GLUCITOL_SORBITOL-SPECIFIC EIIA COMPONENT"/>
    <property type="match status" value="1"/>
</dbReference>